<organism evidence="4 5">
    <name type="scientific">Durusdinium trenchii</name>
    <dbReference type="NCBI Taxonomy" id="1381693"/>
    <lineage>
        <taxon>Eukaryota</taxon>
        <taxon>Sar</taxon>
        <taxon>Alveolata</taxon>
        <taxon>Dinophyceae</taxon>
        <taxon>Suessiales</taxon>
        <taxon>Symbiodiniaceae</taxon>
        <taxon>Durusdinium</taxon>
    </lineage>
</organism>
<comment type="caution">
    <text evidence="4">The sequence shown here is derived from an EMBL/GenBank/DDBJ whole genome shotgun (WGS) entry which is preliminary data.</text>
</comment>
<keyword evidence="5" id="KW-1185">Reference proteome</keyword>
<dbReference type="Proteomes" id="UP001642464">
    <property type="component" value="Unassembled WGS sequence"/>
</dbReference>
<feature type="non-terminal residue" evidence="4">
    <location>
        <position position="1"/>
    </location>
</feature>
<reference evidence="4 5" key="1">
    <citation type="submission" date="2024-02" db="EMBL/GenBank/DDBJ databases">
        <authorList>
            <person name="Chen Y."/>
            <person name="Shah S."/>
            <person name="Dougan E. K."/>
            <person name="Thang M."/>
            <person name="Chan C."/>
        </authorList>
    </citation>
    <scope>NUCLEOTIDE SEQUENCE [LARGE SCALE GENOMIC DNA]</scope>
</reference>
<feature type="chain" id="PRO_5045029112" evidence="2">
    <location>
        <begin position="20"/>
        <end position="280"/>
    </location>
</feature>
<accession>A0ABP0IDY2</accession>
<protein>
    <submittedName>
        <fullName evidence="4">Uncharacterized protein</fullName>
    </submittedName>
</protein>
<feature type="non-terminal residue" evidence="4">
    <location>
        <position position="280"/>
    </location>
</feature>
<dbReference type="EMBL" id="CAXAMM010003415">
    <property type="protein sequence ID" value="CAK8999846.1"/>
    <property type="molecule type" value="Genomic_DNA"/>
</dbReference>
<evidence type="ECO:0000313" key="4">
    <source>
        <dbReference type="EMBL" id="CAK9000815.1"/>
    </source>
</evidence>
<evidence type="ECO:0000313" key="3">
    <source>
        <dbReference type="EMBL" id="CAK8999846.1"/>
    </source>
</evidence>
<dbReference type="EMBL" id="CAXAMM010003659">
    <property type="protein sequence ID" value="CAK9000815.1"/>
    <property type="molecule type" value="Genomic_DNA"/>
</dbReference>
<keyword evidence="2" id="KW-0732">Signal</keyword>
<feature type="compositionally biased region" description="Basic and acidic residues" evidence="1">
    <location>
        <begin position="225"/>
        <end position="253"/>
    </location>
</feature>
<evidence type="ECO:0000256" key="2">
    <source>
        <dbReference type="SAM" id="SignalP"/>
    </source>
</evidence>
<proteinExistence type="predicted"/>
<name>A0ABP0IDY2_9DINO</name>
<feature type="region of interest" description="Disordered" evidence="1">
    <location>
        <begin position="191"/>
        <end position="280"/>
    </location>
</feature>
<evidence type="ECO:0000256" key="1">
    <source>
        <dbReference type="SAM" id="MobiDB-lite"/>
    </source>
</evidence>
<gene>
    <name evidence="3" type="ORF">SCF082_LOCUS6235</name>
    <name evidence="4" type="ORF">SCF082_LOCUS6660</name>
</gene>
<evidence type="ECO:0000313" key="5">
    <source>
        <dbReference type="Proteomes" id="UP001642464"/>
    </source>
</evidence>
<feature type="signal peptide" evidence="2">
    <location>
        <begin position="1"/>
        <end position="19"/>
    </location>
</feature>
<sequence>CLLAFFFLLVGYLVVDLVGRTGFVELGKPGVGQEQSSPGGRLTSPIRKYNRDGGAGRWNYRGGGGRGIHVFRAAGPCDGWRRTICYCMAYRSAPWHFETMFLVVLKRAGGLIGAIPLGVISDEEIQRGLSEASPHAMLGASTTIMVPGVHQDPSGGWELSGIEVALLVLEWLAAQGLARPEGPYQVDEEVEVTAQSGETAPPKAKGRSPRAGRDGFLELYNRQRRPGEQGKVPAKEERSRERPLPEHGRRGGELEEPSLVDSFGGSSGKTLQLPDLEMNF</sequence>